<organism evidence="12 13">
    <name type="scientific">Archangium gephyra</name>
    <dbReference type="NCBI Taxonomy" id="48"/>
    <lineage>
        <taxon>Bacteria</taxon>
        <taxon>Pseudomonadati</taxon>
        <taxon>Myxococcota</taxon>
        <taxon>Myxococcia</taxon>
        <taxon>Myxococcales</taxon>
        <taxon>Cystobacterineae</taxon>
        <taxon>Archangiaceae</taxon>
        <taxon>Archangium</taxon>
    </lineage>
</organism>
<comment type="similarity">
    <text evidence="2">Belongs to the nitronate monooxygenase family. NMO class I subfamily.</text>
</comment>
<dbReference type="InterPro" id="IPR004136">
    <property type="entry name" value="NMO"/>
</dbReference>
<comment type="cofactor">
    <cofactor evidence="1">
        <name>FMN</name>
        <dbReference type="ChEBI" id="CHEBI:58210"/>
    </cofactor>
</comment>
<evidence type="ECO:0000313" key="12">
    <source>
        <dbReference type="EMBL" id="AKJ04429.1"/>
    </source>
</evidence>
<dbReference type="Gene3D" id="3.20.20.70">
    <property type="entry name" value="Aldolase class I"/>
    <property type="match status" value="1"/>
</dbReference>
<dbReference type="GO" id="GO:0000166">
    <property type="term" value="F:nucleotide binding"/>
    <property type="evidence" value="ECO:0007669"/>
    <property type="project" value="UniProtKB-KW"/>
</dbReference>
<dbReference type="AlphaFoldDB" id="A0AAC8QBJ3"/>
<comment type="catalytic activity">
    <reaction evidence="10">
        <text>3 propionate 3-nitronate + 3 O2 + H2O = 3 3-oxopropanoate + 2 nitrate + nitrite + H2O2 + 3 H(+)</text>
        <dbReference type="Rhea" id="RHEA:57332"/>
        <dbReference type="ChEBI" id="CHEBI:15377"/>
        <dbReference type="ChEBI" id="CHEBI:15378"/>
        <dbReference type="ChEBI" id="CHEBI:15379"/>
        <dbReference type="ChEBI" id="CHEBI:16240"/>
        <dbReference type="ChEBI" id="CHEBI:16301"/>
        <dbReference type="ChEBI" id="CHEBI:17632"/>
        <dbReference type="ChEBI" id="CHEBI:33190"/>
        <dbReference type="ChEBI" id="CHEBI:136067"/>
    </reaction>
</comment>
<keyword evidence="6" id="KW-0547">Nucleotide-binding</keyword>
<keyword evidence="3" id="KW-0216">Detoxification</keyword>
<dbReference type="SUPFAM" id="SSF51412">
    <property type="entry name" value="Inosine monophosphate dehydrogenase (IMPDH)"/>
    <property type="match status" value="1"/>
</dbReference>
<evidence type="ECO:0000256" key="6">
    <source>
        <dbReference type="ARBA" id="ARBA00022741"/>
    </source>
</evidence>
<evidence type="ECO:0000256" key="7">
    <source>
        <dbReference type="ARBA" id="ARBA00023002"/>
    </source>
</evidence>
<dbReference type="Proteomes" id="UP000035579">
    <property type="component" value="Chromosome"/>
</dbReference>
<evidence type="ECO:0000256" key="2">
    <source>
        <dbReference type="ARBA" id="ARBA00009881"/>
    </source>
</evidence>
<dbReference type="PANTHER" id="PTHR42747">
    <property type="entry name" value="NITRONATE MONOOXYGENASE-RELATED"/>
    <property type="match status" value="1"/>
</dbReference>
<evidence type="ECO:0000256" key="9">
    <source>
        <dbReference type="ARBA" id="ARBA00031155"/>
    </source>
</evidence>
<keyword evidence="8" id="KW-0503">Monooxygenase</keyword>
<evidence type="ECO:0000313" key="13">
    <source>
        <dbReference type="Proteomes" id="UP000035579"/>
    </source>
</evidence>
<proteinExistence type="inferred from homology"/>
<dbReference type="GO" id="GO:0018580">
    <property type="term" value="F:nitronate monooxygenase activity"/>
    <property type="evidence" value="ECO:0007669"/>
    <property type="project" value="InterPro"/>
</dbReference>
<protein>
    <recommendedName>
        <fullName evidence="11">Nitronate monooxygenase</fullName>
    </recommendedName>
    <alternativeName>
        <fullName evidence="9">Propionate 3-nitronate monooxygenase</fullName>
    </alternativeName>
</protein>
<dbReference type="InterPro" id="IPR013785">
    <property type="entry name" value="Aldolase_TIM"/>
</dbReference>
<dbReference type="CDD" id="cd04730">
    <property type="entry name" value="NPD_like"/>
    <property type="match status" value="1"/>
</dbReference>
<evidence type="ECO:0000256" key="11">
    <source>
        <dbReference type="ARBA" id="ARBA00067136"/>
    </source>
</evidence>
<evidence type="ECO:0000256" key="4">
    <source>
        <dbReference type="ARBA" id="ARBA00022630"/>
    </source>
</evidence>
<dbReference type="EMBL" id="CP011509">
    <property type="protein sequence ID" value="AKJ04429.1"/>
    <property type="molecule type" value="Genomic_DNA"/>
</dbReference>
<dbReference type="PANTHER" id="PTHR42747:SF3">
    <property type="entry name" value="NITRONATE MONOOXYGENASE-RELATED"/>
    <property type="match status" value="1"/>
</dbReference>
<accession>A0AAC8QBJ3</accession>
<keyword evidence="5" id="KW-0288">FMN</keyword>
<dbReference type="Pfam" id="PF03060">
    <property type="entry name" value="NMO"/>
    <property type="match status" value="1"/>
</dbReference>
<gene>
    <name evidence="12" type="ORF">AA314_06055</name>
</gene>
<evidence type="ECO:0000256" key="5">
    <source>
        <dbReference type="ARBA" id="ARBA00022643"/>
    </source>
</evidence>
<keyword evidence="7" id="KW-0560">Oxidoreductase</keyword>
<evidence type="ECO:0000256" key="10">
    <source>
        <dbReference type="ARBA" id="ARBA00049401"/>
    </source>
</evidence>
<evidence type="ECO:0000256" key="3">
    <source>
        <dbReference type="ARBA" id="ARBA00022575"/>
    </source>
</evidence>
<dbReference type="KEGG" id="age:AA314_06055"/>
<sequence>MAVHAQPSPRGIRFAGLEPAWRQVMSVTHAWRELAARLGVEHPIIQAPMAGVTTPELVAAVSNAGGLGSIGAPYMKPADIVQFARRVRELTDRPYQINLFAPQPPPAQADPGRMLAELARYHQELGLEPPKPPTSPFPPFEEQVDAVVESGAPIFSFTLGIPPPAALERLRSRGVVILGTATNVREAKLLEAAGVDAVVAQGSEAGGHRGTFAEPFEAGMVGTMALVPQVADAVRLPVIASGGIMDGRGIAAARVLGASGVQLGTAFLTCPESGATAAYKAAIREARDDSTVITRALSGRPARGLANTLSESFREEGALLPFPLQHTATGALRSAAAARGDPRFMTLWSGQAAALSRGLPAAELVRQLIAESERLG</sequence>
<keyword evidence="4" id="KW-0285">Flavoprotein</keyword>
<name>A0AAC8QBJ3_9BACT</name>
<dbReference type="FunFam" id="3.20.20.70:FF:000154">
    <property type="entry name" value="Probable nitronate monooxygenase"/>
    <property type="match status" value="1"/>
</dbReference>
<dbReference type="GO" id="GO:0009636">
    <property type="term" value="P:response to toxic substance"/>
    <property type="evidence" value="ECO:0007669"/>
    <property type="project" value="UniProtKB-KW"/>
</dbReference>
<evidence type="ECO:0000256" key="8">
    <source>
        <dbReference type="ARBA" id="ARBA00023033"/>
    </source>
</evidence>
<evidence type="ECO:0000256" key="1">
    <source>
        <dbReference type="ARBA" id="ARBA00001917"/>
    </source>
</evidence>
<reference evidence="12 13" key="1">
    <citation type="submission" date="2015-05" db="EMBL/GenBank/DDBJ databases">
        <title>Genome assembly of Archangium gephyra DSM 2261.</title>
        <authorList>
            <person name="Sharma G."/>
            <person name="Subramanian S."/>
        </authorList>
    </citation>
    <scope>NUCLEOTIDE SEQUENCE [LARGE SCALE GENOMIC DNA]</scope>
    <source>
        <strain evidence="12 13">DSM 2261</strain>
    </source>
</reference>